<evidence type="ECO:0000313" key="8">
    <source>
        <dbReference type="EMBL" id="GAK43716.1"/>
    </source>
</evidence>
<dbReference type="SMART" id="SM00978">
    <property type="entry name" value="Tim44"/>
    <property type="match status" value="1"/>
</dbReference>
<dbReference type="InterPro" id="IPR032710">
    <property type="entry name" value="NTF2-like_dom_sf"/>
</dbReference>
<dbReference type="Proteomes" id="UP000028702">
    <property type="component" value="Unassembled WGS sequence"/>
</dbReference>
<feature type="region of interest" description="Disordered" evidence="5">
    <location>
        <begin position="31"/>
        <end position="62"/>
    </location>
</feature>
<dbReference type="PIRSF" id="PIRSF031890">
    <property type="entry name" value="UCP031890_transporter_Tim44"/>
    <property type="match status" value="1"/>
</dbReference>
<dbReference type="Pfam" id="PF04280">
    <property type="entry name" value="Tim44"/>
    <property type="match status" value="1"/>
</dbReference>
<evidence type="ECO:0000259" key="7">
    <source>
        <dbReference type="SMART" id="SM00978"/>
    </source>
</evidence>
<dbReference type="Gene3D" id="3.10.450.240">
    <property type="match status" value="1"/>
</dbReference>
<organism evidence="8 9">
    <name type="scientific">Tepidicaulis marinus</name>
    <dbReference type="NCBI Taxonomy" id="1333998"/>
    <lineage>
        <taxon>Bacteria</taxon>
        <taxon>Pseudomonadati</taxon>
        <taxon>Pseudomonadota</taxon>
        <taxon>Alphaproteobacteria</taxon>
        <taxon>Hyphomicrobiales</taxon>
        <taxon>Parvibaculaceae</taxon>
        <taxon>Tepidicaulis</taxon>
    </lineage>
</organism>
<evidence type="ECO:0000256" key="5">
    <source>
        <dbReference type="SAM" id="MobiDB-lite"/>
    </source>
</evidence>
<feature type="domain" description="Tim44-like" evidence="7">
    <location>
        <begin position="92"/>
        <end position="238"/>
    </location>
</feature>
<evidence type="ECO:0000256" key="2">
    <source>
        <dbReference type="ARBA" id="ARBA00009597"/>
    </source>
</evidence>
<comment type="subcellular location">
    <subcellularLocation>
        <location evidence="1">Membrane</location>
    </subcellularLocation>
</comment>
<dbReference type="GO" id="GO:0030150">
    <property type="term" value="P:protein import into mitochondrial matrix"/>
    <property type="evidence" value="ECO:0007669"/>
    <property type="project" value="TreeGrafter"/>
</dbReference>
<dbReference type="PANTHER" id="PTHR10721:SF1">
    <property type="entry name" value="MITOCHONDRIAL IMPORT INNER MEMBRANE TRANSLOCASE SUBUNIT TIM44"/>
    <property type="match status" value="1"/>
</dbReference>
<feature type="transmembrane region" description="Helical" evidence="6">
    <location>
        <begin position="6"/>
        <end position="23"/>
    </location>
</feature>
<sequence>MGNGFDLLNIILLIAAVLVFWRLRSVLGQRTGHERPPYDPYSASNGRGPQEEADAAGKAESDGKVIPMPGRAMPSAQEGPLSGRLQHVEPGAQQGLTEIALTDRMFDPEGFLEGARAAYEMIVTAYAEGDRETLRPLLSDPVYASFEGAISAREEKNLKMEFALIGLKSADIKTAKLADTKARIGVKFVSEQSTVTKNEDGIVVEGDPVTVHTVTDIWTFERDTRSRDPNWQVVATEAGA</sequence>
<dbReference type="GO" id="GO:0051087">
    <property type="term" value="F:protein-folding chaperone binding"/>
    <property type="evidence" value="ECO:0007669"/>
    <property type="project" value="TreeGrafter"/>
</dbReference>
<dbReference type="EMBL" id="BBIO01000001">
    <property type="protein sequence ID" value="GAK43716.1"/>
    <property type="molecule type" value="Genomic_DNA"/>
</dbReference>
<protein>
    <submittedName>
        <fullName evidence="8">Import inner membrane translocase subunit Tim44</fullName>
    </submittedName>
</protein>
<reference evidence="8 9" key="1">
    <citation type="submission" date="2014-07" db="EMBL/GenBank/DDBJ databases">
        <title>Tepidicaulis marinum gen. nov., sp. nov., a novel marine bacterium denitrifying nitrate to nitrous oxide strictly under microaerobic conditions.</title>
        <authorList>
            <person name="Takeuchi M."/>
            <person name="Yamagishi T."/>
            <person name="Kamagata Y."/>
            <person name="Oshima K."/>
            <person name="Hattori M."/>
            <person name="Katayama T."/>
            <person name="Hanada S."/>
            <person name="Tamaki H."/>
            <person name="Marumo K."/>
            <person name="Maeda H."/>
            <person name="Nedachi M."/>
            <person name="Iwasaki W."/>
            <person name="Suwa Y."/>
            <person name="Sakata S."/>
        </authorList>
    </citation>
    <scope>NUCLEOTIDE SEQUENCE [LARGE SCALE GENOMIC DNA]</scope>
    <source>
        <strain evidence="8 9">MA2</strain>
    </source>
</reference>
<proteinExistence type="inferred from homology"/>
<dbReference type="RefSeq" id="WP_045441846.1">
    <property type="nucleotide sequence ID" value="NZ_BBIO01000001.1"/>
</dbReference>
<dbReference type="STRING" id="1333998.M2A_0215"/>
<keyword evidence="9" id="KW-1185">Reference proteome</keyword>
<comment type="similarity">
    <text evidence="2">Belongs to the Tim44 family.</text>
</comment>
<evidence type="ECO:0000256" key="4">
    <source>
        <dbReference type="ARBA" id="ARBA00023136"/>
    </source>
</evidence>
<evidence type="ECO:0000256" key="6">
    <source>
        <dbReference type="SAM" id="Phobius"/>
    </source>
</evidence>
<dbReference type="AlphaFoldDB" id="A0A081B6P8"/>
<keyword evidence="6" id="KW-0812">Transmembrane</keyword>
<dbReference type="PANTHER" id="PTHR10721">
    <property type="entry name" value="MITOCHONDRIAL IMPORT INNER MEMBRANE TRANSLOCASE SUBUNIT TIM44"/>
    <property type="match status" value="1"/>
</dbReference>
<dbReference type="InterPro" id="IPR007379">
    <property type="entry name" value="Tim44-like_dom"/>
</dbReference>
<keyword evidence="3" id="KW-0809">Transit peptide</keyword>
<dbReference type="InterPro" id="IPR039544">
    <property type="entry name" value="Tim44-like"/>
</dbReference>
<dbReference type="eggNOG" id="COG4395">
    <property type="taxonomic scope" value="Bacteria"/>
</dbReference>
<keyword evidence="4 6" id="KW-0472">Membrane</keyword>
<evidence type="ECO:0000313" key="9">
    <source>
        <dbReference type="Proteomes" id="UP000028702"/>
    </source>
</evidence>
<keyword evidence="6" id="KW-1133">Transmembrane helix</keyword>
<name>A0A081B6P8_9HYPH</name>
<dbReference type="InterPro" id="IPR016985">
    <property type="entry name" value="UCP031890_Tim44-rel"/>
</dbReference>
<comment type="caution">
    <text evidence="8">The sequence shown here is derived from an EMBL/GenBank/DDBJ whole genome shotgun (WGS) entry which is preliminary data.</text>
</comment>
<dbReference type="GO" id="GO:0016020">
    <property type="term" value="C:membrane"/>
    <property type="evidence" value="ECO:0007669"/>
    <property type="project" value="UniProtKB-SubCell"/>
</dbReference>
<dbReference type="SUPFAM" id="SSF54427">
    <property type="entry name" value="NTF2-like"/>
    <property type="match status" value="1"/>
</dbReference>
<evidence type="ECO:0000256" key="1">
    <source>
        <dbReference type="ARBA" id="ARBA00004370"/>
    </source>
</evidence>
<gene>
    <name evidence="8" type="ORF">M2A_0215</name>
</gene>
<accession>A0A081B6P8</accession>
<evidence type="ECO:0000256" key="3">
    <source>
        <dbReference type="ARBA" id="ARBA00022946"/>
    </source>
</evidence>
<dbReference type="NCBIfam" id="NF033779">
    <property type="entry name" value="Tim44_TimA_adap"/>
    <property type="match status" value="1"/>
</dbReference>